<dbReference type="OrthoDB" id="2717295at2759"/>
<dbReference type="AlphaFoldDB" id="A0A9Q3CRV3"/>
<accession>A0A9Q3CRV3</accession>
<sequence length="121" mass="14739">MAYKNQGKWVMTNPARSKAWWNKEQLNNLVKLRNMARRKMLKDQTNESKKEYHHYQQLFKQKVWELKSSHWRKFLAKRGPEHAYQAYKFTKDKLEEIITSLRNQEGKLTSDITEKTSLLFY</sequence>
<organism evidence="1 2">
    <name type="scientific">Austropuccinia psidii MF-1</name>
    <dbReference type="NCBI Taxonomy" id="1389203"/>
    <lineage>
        <taxon>Eukaryota</taxon>
        <taxon>Fungi</taxon>
        <taxon>Dikarya</taxon>
        <taxon>Basidiomycota</taxon>
        <taxon>Pucciniomycotina</taxon>
        <taxon>Pucciniomycetes</taxon>
        <taxon>Pucciniales</taxon>
        <taxon>Sphaerophragmiaceae</taxon>
        <taxon>Austropuccinia</taxon>
    </lineage>
</organism>
<proteinExistence type="predicted"/>
<evidence type="ECO:0000313" key="2">
    <source>
        <dbReference type="Proteomes" id="UP000765509"/>
    </source>
</evidence>
<gene>
    <name evidence="1" type="ORF">O181_029871</name>
</gene>
<reference evidence="1" key="1">
    <citation type="submission" date="2021-03" db="EMBL/GenBank/DDBJ databases">
        <title>Draft genome sequence of rust myrtle Austropuccinia psidii MF-1, a brazilian biotype.</title>
        <authorList>
            <person name="Quecine M.C."/>
            <person name="Pachon D.M.R."/>
            <person name="Bonatelli M.L."/>
            <person name="Correr F.H."/>
            <person name="Franceschini L.M."/>
            <person name="Leite T.F."/>
            <person name="Margarido G.R.A."/>
            <person name="Almeida C.A."/>
            <person name="Ferrarezi J.A."/>
            <person name="Labate C.A."/>
        </authorList>
    </citation>
    <scope>NUCLEOTIDE SEQUENCE</scope>
    <source>
        <strain evidence="1">MF-1</strain>
    </source>
</reference>
<dbReference type="EMBL" id="AVOT02010435">
    <property type="protein sequence ID" value="MBW0490156.1"/>
    <property type="molecule type" value="Genomic_DNA"/>
</dbReference>
<evidence type="ECO:0000313" key="1">
    <source>
        <dbReference type="EMBL" id="MBW0490156.1"/>
    </source>
</evidence>
<protein>
    <submittedName>
        <fullName evidence="1">Uncharacterized protein</fullName>
    </submittedName>
</protein>
<comment type="caution">
    <text evidence="1">The sequence shown here is derived from an EMBL/GenBank/DDBJ whole genome shotgun (WGS) entry which is preliminary data.</text>
</comment>
<dbReference type="Proteomes" id="UP000765509">
    <property type="component" value="Unassembled WGS sequence"/>
</dbReference>
<keyword evidence="2" id="KW-1185">Reference proteome</keyword>
<name>A0A9Q3CRV3_9BASI</name>